<name>A0A841KD05_9GAMM</name>
<evidence type="ECO:0000313" key="2">
    <source>
        <dbReference type="Proteomes" id="UP000560000"/>
    </source>
</evidence>
<comment type="caution">
    <text evidence="1">The sequence shown here is derived from an EMBL/GenBank/DDBJ whole genome shotgun (WGS) entry which is preliminary data.</text>
</comment>
<sequence>MFITAPPDSAENAQVYVSSASSFGFVMNMAKAWAWRPDFFEGFVALRSGLTQGSALSKRDVAVLVCATASALRDSYCSLAWGDVLSELADAEVAAALLTARHAEGITARDAALADWARKVVVDPNGTTQADVDALRSVAARCSRPPPSSPFASLFRVSTMRSASSRMRRWPNGCRKPCVRLSTMGALPRTPDLADRPRHGGMAYVCHALQARRIPAPCIPNWSDRDGDEQWE</sequence>
<dbReference type="SUPFAM" id="SSF69118">
    <property type="entry name" value="AhpD-like"/>
    <property type="match status" value="1"/>
</dbReference>
<dbReference type="InterPro" id="IPR029032">
    <property type="entry name" value="AhpD-like"/>
</dbReference>
<dbReference type="Gene3D" id="1.20.1290.10">
    <property type="entry name" value="AhpD-like"/>
    <property type="match status" value="1"/>
</dbReference>
<organism evidence="1 2">
    <name type="scientific">Oleiagrimonas soli</name>
    <dbReference type="NCBI Taxonomy" id="1543381"/>
    <lineage>
        <taxon>Bacteria</taxon>
        <taxon>Pseudomonadati</taxon>
        <taxon>Pseudomonadota</taxon>
        <taxon>Gammaproteobacteria</taxon>
        <taxon>Lysobacterales</taxon>
        <taxon>Rhodanobacteraceae</taxon>
        <taxon>Oleiagrimonas</taxon>
    </lineage>
</organism>
<reference evidence="1 2" key="1">
    <citation type="submission" date="2020-08" db="EMBL/GenBank/DDBJ databases">
        <title>Genomic Encyclopedia of Type Strains, Phase IV (KMG-IV): sequencing the most valuable type-strain genomes for metagenomic binning, comparative biology and taxonomic classification.</title>
        <authorList>
            <person name="Goeker M."/>
        </authorList>
    </citation>
    <scope>NUCLEOTIDE SEQUENCE [LARGE SCALE GENOMIC DNA]</scope>
    <source>
        <strain evidence="1 2">DSM 107085</strain>
    </source>
</reference>
<dbReference type="AlphaFoldDB" id="A0A841KD05"/>
<gene>
    <name evidence="1" type="ORF">HNQ86_000417</name>
</gene>
<evidence type="ECO:0008006" key="3">
    <source>
        <dbReference type="Google" id="ProtNLM"/>
    </source>
</evidence>
<dbReference type="OrthoDB" id="153253at2"/>
<protein>
    <recommendedName>
        <fullName evidence="3">Carboxymuconolactone decarboxylase-like domain-containing protein</fullName>
    </recommendedName>
</protein>
<proteinExistence type="predicted"/>
<evidence type="ECO:0000313" key="1">
    <source>
        <dbReference type="EMBL" id="MBB6183072.1"/>
    </source>
</evidence>
<dbReference type="Proteomes" id="UP000560000">
    <property type="component" value="Unassembled WGS sequence"/>
</dbReference>
<accession>A0A841KD05</accession>
<dbReference type="RefSeq" id="WP_152569303.1">
    <property type="nucleotide sequence ID" value="NZ_JACHET010000001.1"/>
</dbReference>
<dbReference type="EMBL" id="JACHET010000001">
    <property type="protein sequence ID" value="MBB6183072.1"/>
    <property type="molecule type" value="Genomic_DNA"/>
</dbReference>